<evidence type="ECO:0000313" key="3">
    <source>
        <dbReference type="Proteomes" id="UP000198211"/>
    </source>
</evidence>
<name>A0A225WU73_9STRA</name>
<feature type="compositionally biased region" description="Basic residues" evidence="1">
    <location>
        <begin position="69"/>
        <end position="80"/>
    </location>
</feature>
<dbReference type="EMBL" id="NBNE01000244">
    <property type="protein sequence ID" value="OWZ21232.1"/>
    <property type="molecule type" value="Genomic_DNA"/>
</dbReference>
<dbReference type="Proteomes" id="UP000198211">
    <property type="component" value="Unassembled WGS sequence"/>
</dbReference>
<accession>A0A225WU73</accession>
<evidence type="ECO:0000313" key="2">
    <source>
        <dbReference type="EMBL" id="OWZ21232.1"/>
    </source>
</evidence>
<evidence type="ECO:0000256" key="1">
    <source>
        <dbReference type="SAM" id="MobiDB-lite"/>
    </source>
</evidence>
<reference evidence="3" key="1">
    <citation type="submission" date="2017-03" db="EMBL/GenBank/DDBJ databases">
        <title>Phytopthora megakarya and P. palmivora, two closely related causual agents of cacao black pod achieved similar genome size and gene model numbers by different mechanisms.</title>
        <authorList>
            <person name="Ali S."/>
            <person name="Shao J."/>
            <person name="Larry D.J."/>
            <person name="Kronmiller B."/>
            <person name="Shen D."/>
            <person name="Strem M.D."/>
            <person name="Melnick R.L."/>
            <person name="Guiltinan M.J."/>
            <person name="Tyler B.M."/>
            <person name="Meinhardt L.W."/>
            <person name="Bailey B.A."/>
        </authorList>
    </citation>
    <scope>NUCLEOTIDE SEQUENCE [LARGE SCALE GENOMIC DNA]</scope>
    <source>
        <strain evidence="3">zdho120</strain>
    </source>
</reference>
<gene>
    <name evidence="2" type="ORF">PHMEG_0004234</name>
</gene>
<proteinExistence type="predicted"/>
<comment type="caution">
    <text evidence="2">The sequence shown here is derived from an EMBL/GenBank/DDBJ whole genome shotgun (WGS) entry which is preliminary data.</text>
</comment>
<protein>
    <submittedName>
        <fullName evidence="2">Uncharacterized protein</fullName>
    </submittedName>
</protein>
<keyword evidence="3" id="KW-1185">Reference proteome</keyword>
<feature type="region of interest" description="Disordered" evidence="1">
    <location>
        <begin position="139"/>
        <end position="160"/>
    </location>
</feature>
<dbReference type="OrthoDB" id="107642at2759"/>
<feature type="compositionally biased region" description="Basic and acidic residues" evidence="1">
    <location>
        <begin position="112"/>
        <end position="127"/>
    </location>
</feature>
<dbReference type="AlphaFoldDB" id="A0A225WU73"/>
<feature type="region of interest" description="Disordered" evidence="1">
    <location>
        <begin position="1"/>
        <end position="127"/>
    </location>
</feature>
<sequence length="195" mass="21699">MGAKPSKPLQHRNEAEESGVEVFHEPAPQDTISTKRAATQGSVHVVRSHSNEQPPQANGSETTESQTKEKKKRRRSKKEKNKVPSPKLVRAQTQLNELKNVKPMLQSQQHYGGDEEAKKAPPPDAKARLFGLEHWRKVPVTTSDKDDSPTTHSPPPLTHSQVRSDIIFDTFVASYTYLICCSLVVKSSTSVVWIG</sequence>
<feature type="compositionally biased region" description="Polar residues" evidence="1">
    <location>
        <begin position="30"/>
        <end position="42"/>
    </location>
</feature>
<organism evidence="2 3">
    <name type="scientific">Phytophthora megakarya</name>
    <dbReference type="NCBI Taxonomy" id="4795"/>
    <lineage>
        <taxon>Eukaryota</taxon>
        <taxon>Sar</taxon>
        <taxon>Stramenopiles</taxon>
        <taxon>Oomycota</taxon>
        <taxon>Peronosporomycetes</taxon>
        <taxon>Peronosporales</taxon>
        <taxon>Peronosporaceae</taxon>
        <taxon>Phytophthora</taxon>
    </lineage>
</organism>